<dbReference type="InterPro" id="IPR008271">
    <property type="entry name" value="Ser/Thr_kinase_AS"/>
</dbReference>
<keyword evidence="3" id="KW-0808">Transferase</keyword>
<name>A0A5J4ZQC7_9ASTE</name>
<dbReference type="CDD" id="cd23509">
    <property type="entry name" value="Gnk2-like"/>
    <property type="match status" value="2"/>
</dbReference>
<evidence type="ECO:0000256" key="3">
    <source>
        <dbReference type="ARBA" id="ARBA00022679"/>
    </source>
</evidence>
<feature type="domain" description="Protein kinase" evidence="16">
    <location>
        <begin position="318"/>
        <end position="483"/>
    </location>
</feature>
<evidence type="ECO:0000256" key="10">
    <source>
        <dbReference type="ARBA" id="ARBA00022989"/>
    </source>
</evidence>
<feature type="signal peptide" evidence="15">
    <location>
        <begin position="1"/>
        <end position="28"/>
    </location>
</feature>
<sequence length="483" mass="55352">MASAMNMIPRIIFFVSVVWLASLKSSKGEVNYLEHYCDISTTLSPTYRSNLNLLLSALSQNTTSYKGFRYETTGQVHGLYMCRGDVMSDVCQDCVSTAIKELQQRCSNDREEAVIFYDECLVRYSNRSFWGAIEISPMLLFYDGKNQSQPEDSDIDARYLVYGLMMSAPNMSLMYDMAEYSPKANENRYSFVQCSRDLSREGCANCLLQITYNLEFCCEGRRGYRVFSPSCTLRYESYLFYRKEAKPVTLPNKGKQSNGQRMIIIITSVVASLVAVVLSYCIYTQRKRFNNRSRNEEQLGPDFPLIPLTTIQLATNEFSEECKIGEGGFGPVYKGILPDGKEVAVKRLARNSGQGFEELKNEVIFIAKLQHKNLVRLLGSCIEKNEKLLVYEYMSNASLNLHLFDPVRRSQLDWKRRFSIICGIAKGLLYLHEDSRLKIIHRDLKTSNILLDHEMNPKISDFGLARTFRGDQIEDNTRRIMGT</sequence>
<keyword evidence="9" id="KW-0067">ATP-binding</keyword>
<dbReference type="FunFam" id="3.30.200.20:FF:000142">
    <property type="entry name" value="Cysteine-rich receptor-like protein kinase 10"/>
    <property type="match status" value="1"/>
</dbReference>
<keyword evidence="12" id="KW-0675">Receptor</keyword>
<evidence type="ECO:0000256" key="7">
    <source>
        <dbReference type="ARBA" id="ARBA00022741"/>
    </source>
</evidence>
<keyword evidence="4 14" id="KW-0812">Transmembrane</keyword>
<feature type="transmembrane region" description="Helical" evidence="14">
    <location>
        <begin position="262"/>
        <end position="283"/>
    </location>
</feature>
<dbReference type="Proteomes" id="UP000325577">
    <property type="component" value="Linkage Group LG6"/>
</dbReference>
<dbReference type="PROSITE" id="PS50011">
    <property type="entry name" value="PROTEIN_KINASE_DOM"/>
    <property type="match status" value="1"/>
</dbReference>
<evidence type="ECO:0000256" key="1">
    <source>
        <dbReference type="ARBA" id="ARBA00004167"/>
    </source>
</evidence>
<dbReference type="PANTHER" id="PTHR27002">
    <property type="entry name" value="RECEPTOR-LIKE SERINE/THREONINE-PROTEIN KINASE SD1-8"/>
    <property type="match status" value="1"/>
</dbReference>
<evidence type="ECO:0000259" key="16">
    <source>
        <dbReference type="PROSITE" id="PS50011"/>
    </source>
</evidence>
<evidence type="ECO:0000256" key="5">
    <source>
        <dbReference type="ARBA" id="ARBA00022729"/>
    </source>
</evidence>
<reference evidence="18 19" key="1">
    <citation type="submission" date="2019-09" db="EMBL/GenBank/DDBJ databases">
        <title>A chromosome-level genome assembly of the Chinese tupelo Nyssa sinensis.</title>
        <authorList>
            <person name="Yang X."/>
            <person name="Kang M."/>
            <person name="Yang Y."/>
            <person name="Xiong H."/>
            <person name="Wang M."/>
            <person name="Zhang Z."/>
            <person name="Wang Z."/>
            <person name="Wu H."/>
            <person name="Ma T."/>
            <person name="Liu J."/>
            <person name="Xi Z."/>
        </authorList>
    </citation>
    <scope>NUCLEOTIDE SEQUENCE [LARGE SCALE GENOMIC DNA]</scope>
    <source>
        <strain evidence="18">J267</strain>
        <tissue evidence="18">Leaf</tissue>
    </source>
</reference>
<dbReference type="PROSITE" id="PS51473">
    <property type="entry name" value="GNK2"/>
    <property type="match status" value="2"/>
</dbReference>
<organism evidence="18 19">
    <name type="scientific">Nyssa sinensis</name>
    <dbReference type="NCBI Taxonomy" id="561372"/>
    <lineage>
        <taxon>Eukaryota</taxon>
        <taxon>Viridiplantae</taxon>
        <taxon>Streptophyta</taxon>
        <taxon>Embryophyta</taxon>
        <taxon>Tracheophyta</taxon>
        <taxon>Spermatophyta</taxon>
        <taxon>Magnoliopsida</taxon>
        <taxon>eudicotyledons</taxon>
        <taxon>Gunneridae</taxon>
        <taxon>Pentapetalae</taxon>
        <taxon>asterids</taxon>
        <taxon>Cornales</taxon>
        <taxon>Nyssaceae</taxon>
        <taxon>Nyssa</taxon>
    </lineage>
</organism>
<gene>
    <name evidence="18" type="ORF">F0562_013527</name>
</gene>
<evidence type="ECO:0000256" key="2">
    <source>
        <dbReference type="ARBA" id="ARBA00022527"/>
    </source>
</evidence>
<keyword evidence="6" id="KW-0677">Repeat</keyword>
<dbReference type="InterPro" id="IPR001245">
    <property type="entry name" value="Ser-Thr/Tyr_kinase_cat_dom"/>
</dbReference>
<dbReference type="GO" id="GO:0005524">
    <property type="term" value="F:ATP binding"/>
    <property type="evidence" value="ECO:0007669"/>
    <property type="project" value="UniProtKB-KW"/>
</dbReference>
<dbReference type="SUPFAM" id="SSF56112">
    <property type="entry name" value="Protein kinase-like (PK-like)"/>
    <property type="match status" value="1"/>
</dbReference>
<keyword evidence="10 14" id="KW-1133">Transmembrane helix</keyword>
<dbReference type="GO" id="GO:0004674">
    <property type="term" value="F:protein serine/threonine kinase activity"/>
    <property type="evidence" value="ECO:0007669"/>
    <property type="project" value="UniProtKB-KW"/>
</dbReference>
<evidence type="ECO:0000259" key="17">
    <source>
        <dbReference type="PROSITE" id="PS51473"/>
    </source>
</evidence>
<evidence type="ECO:0000256" key="8">
    <source>
        <dbReference type="ARBA" id="ARBA00022777"/>
    </source>
</evidence>
<dbReference type="EMBL" id="CM018049">
    <property type="protein sequence ID" value="KAA8519271.1"/>
    <property type="molecule type" value="Genomic_DNA"/>
</dbReference>
<evidence type="ECO:0000256" key="9">
    <source>
        <dbReference type="ARBA" id="ARBA00022840"/>
    </source>
</evidence>
<evidence type="ECO:0000256" key="12">
    <source>
        <dbReference type="ARBA" id="ARBA00023170"/>
    </source>
</evidence>
<keyword evidence="11 14" id="KW-0472">Membrane</keyword>
<feature type="chain" id="PRO_5023805985" description="Cysteine-rich receptor-like protein kinase 25" evidence="15">
    <location>
        <begin position="29"/>
        <end position="483"/>
    </location>
</feature>
<dbReference type="InterPro" id="IPR000719">
    <property type="entry name" value="Prot_kinase_dom"/>
</dbReference>
<keyword evidence="19" id="KW-1185">Reference proteome</keyword>
<keyword evidence="2" id="KW-0723">Serine/threonine-protein kinase</keyword>
<dbReference type="FunFam" id="1.10.510.10:FF:001019">
    <property type="entry name" value="G-type lectin S-receptor-like serine/threonine-protein kinase B120"/>
    <property type="match status" value="1"/>
</dbReference>
<keyword evidence="8" id="KW-0418">Kinase</keyword>
<dbReference type="Gene3D" id="3.30.200.20">
    <property type="entry name" value="Phosphorylase Kinase, domain 1"/>
    <property type="match status" value="1"/>
</dbReference>
<dbReference type="InterPro" id="IPR011009">
    <property type="entry name" value="Kinase-like_dom_sf"/>
</dbReference>
<evidence type="ECO:0000256" key="14">
    <source>
        <dbReference type="SAM" id="Phobius"/>
    </source>
</evidence>
<dbReference type="InterPro" id="IPR002902">
    <property type="entry name" value="GNK2"/>
</dbReference>
<keyword evidence="13" id="KW-0325">Glycoprotein</keyword>
<dbReference type="Pfam" id="PF01657">
    <property type="entry name" value="Stress-antifung"/>
    <property type="match status" value="2"/>
</dbReference>
<evidence type="ECO:0008006" key="20">
    <source>
        <dbReference type="Google" id="ProtNLM"/>
    </source>
</evidence>
<dbReference type="GO" id="GO:0005886">
    <property type="term" value="C:plasma membrane"/>
    <property type="evidence" value="ECO:0007669"/>
    <property type="project" value="TreeGrafter"/>
</dbReference>
<evidence type="ECO:0000256" key="4">
    <source>
        <dbReference type="ARBA" id="ARBA00022692"/>
    </source>
</evidence>
<keyword evidence="7" id="KW-0547">Nucleotide-binding</keyword>
<dbReference type="OrthoDB" id="4062651at2759"/>
<dbReference type="AlphaFoldDB" id="A0A5J4ZQC7"/>
<proteinExistence type="predicted"/>
<evidence type="ECO:0000256" key="11">
    <source>
        <dbReference type="ARBA" id="ARBA00023136"/>
    </source>
</evidence>
<dbReference type="PROSITE" id="PS00108">
    <property type="entry name" value="PROTEIN_KINASE_ST"/>
    <property type="match status" value="1"/>
</dbReference>
<feature type="domain" description="Gnk2-homologous" evidence="17">
    <location>
        <begin position="29"/>
        <end position="129"/>
    </location>
</feature>
<dbReference type="Gene3D" id="1.10.510.10">
    <property type="entry name" value="Transferase(Phosphotransferase) domain 1"/>
    <property type="match status" value="1"/>
</dbReference>
<dbReference type="SMART" id="SM00220">
    <property type="entry name" value="S_TKc"/>
    <property type="match status" value="1"/>
</dbReference>
<protein>
    <recommendedName>
        <fullName evidence="20">Cysteine-rich receptor-like protein kinase 25</fullName>
    </recommendedName>
</protein>
<evidence type="ECO:0000256" key="15">
    <source>
        <dbReference type="SAM" id="SignalP"/>
    </source>
</evidence>
<evidence type="ECO:0000256" key="6">
    <source>
        <dbReference type="ARBA" id="ARBA00022737"/>
    </source>
</evidence>
<keyword evidence="5 15" id="KW-0732">Signal</keyword>
<dbReference type="InterPro" id="IPR038408">
    <property type="entry name" value="GNK2_sf"/>
</dbReference>
<evidence type="ECO:0000256" key="13">
    <source>
        <dbReference type="ARBA" id="ARBA00023180"/>
    </source>
</evidence>
<dbReference type="Pfam" id="PF07714">
    <property type="entry name" value="PK_Tyr_Ser-Thr"/>
    <property type="match status" value="1"/>
</dbReference>
<dbReference type="Gene3D" id="3.30.430.20">
    <property type="entry name" value="Gnk2 domain, C-X8-C-X2-C motif"/>
    <property type="match status" value="2"/>
</dbReference>
<evidence type="ECO:0000313" key="19">
    <source>
        <dbReference type="Proteomes" id="UP000325577"/>
    </source>
</evidence>
<feature type="domain" description="Gnk2-homologous" evidence="17">
    <location>
        <begin position="135"/>
        <end position="240"/>
    </location>
</feature>
<dbReference type="PANTHER" id="PTHR27002:SF814">
    <property type="entry name" value="CYSTEINE-RICH RECEPTOR-LIKE PROTEIN KINASE 10"/>
    <property type="match status" value="1"/>
</dbReference>
<accession>A0A5J4ZQC7</accession>
<comment type="subcellular location">
    <subcellularLocation>
        <location evidence="1">Membrane</location>
        <topology evidence="1">Single-pass membrane protein</topology>
    </subcellularLocation>
</comment>
<evidence type="ECO:0000313" key="18">
    <source>
        <dbReference type="EMBL" id="KAA8519271.1"/>
    </source>
</evidence>